<dbReference type="GO" id="GO:0003949">
    <property type="term" value="F:1-(5-phosphoribosyl)-5-[(5-phosphoribosylamino)methylideneamino]imidazole-4-carboxamide isomerase activity"/>
    <property type="evidence" value="ECO:0007669"/>
    <property type="project" value="UniProtKB-EC"/>
</dbReference>
<evidence type="ECO:0000256" key="1">
    <source>
        <dbReference type="ARBA" id="ARBA00000901"/>
    </source>
</evidence>
<comment type="pathway">
    <text evidence="3">Amino-acid biosynthesis; L-histidine biosynthesis; L-histidine from 5-phospho-alpha-D-ribose 1-diphosphate: step 4/9.</text>
</comment>
<dbReference type="PANTHER" id="PTHR43090">
    <property type="entry name" value="1-(5-PHOSPHORIBOSYL)-5-[(5-PHOSPHORIBOSYLAMINO)METHYLIDENEAMINO] IMIDAZOLE-4-CARBOXAMIDE ISOMERASE"/>
    <property type="match status" value="1"/>
</dbReference>
<dbReference type="FunFam" id="3.20.20.70:FF:000009">
    <property type="entry name" value="1-(5-phosphoribosyl)-5-[(5-phosphoribosylamino)methylideneamino] imidazole-4-carboxamide isomerase"/>
    <property type="match status" value="1"/>
</dbReference>
<evidence type="ECO:0000256" key="8">
    <source>
        <dbReference type="ARBA" id="ARBA00023102"/>
    </source>
</evidence>
<comment type="similarity">
    <text evidence="4">Belongs to the HisA/HisF family.</text>
</comment>
<dbReference type="InterPro" id="IPR044524">
    <property type="entry name" value="Isoase_HisA-like"/>
</dbReference>
<proteinExistence type="inferred from homology"/>
<name>A0A0W8E5K7_9ZZZZ</name>
<dbReference type="Pfam" id="PF00977">
    <property type="entry name" value="His_biosynth"/>
    <property type="match status" value="1"/>
</dbReference>
<evidence type="ECO:0000256" key="7">
    <source>
        <dbReference type="ARBA" id="ARBA00022605"/>
    </source>
</evidence>
<dbReference type="Gene3D" id="3.20.20.70">
    <property type="entry name" value="Aldolase class I"/>
    <property type="match status" value="1"/>
</dbReference>
<sequence>MIIYPAIDLKDGQCVRLVQGRAEAKTVYSNAPGQMAASFAKQGAVYLHVVDLDGAFTGSPQNAAAIEAIAASINIPFQVGGGLRSVDDVQRVLKLGAARAIVGTRAVKSPDFVKELLDRFGPEQIVLGIDAREGMVAVEGWVETSALSALEFGDSMKKAGVTTCVFTDISRDGLLTGPNLESTRNMAETTGLNIIASGGVSSPQNIKDLKAIESFGVVGAIIGKALYDGKIDLSQALQAAED</sequence>
<dbReference type="PANTHER" id="PTHR43090:SF2">
    <property type="entry name" value="1-(5-PHOSPHORIBOSYL)-5-[(5-PHOSPHORIBOSYLAMINO)METHYLIDENEAMINO] IMIDAZOLE-4-CARBOXAMIDE ISOMERASE"/>
    <property type="match status" value="1"/>
</dbReference>
<evidence type="ECO:0000256" key="3">
    <source>
        <dbReference type="ARBA" id="ARBA00005133"/>
    </source>
</evidence>
<evidence type="ECO:0000256" key="9">
    <source>
        <dbReference type="ARBA" id="ARBA00023235"/>
    </source>
</evidence>
<dbReference type="NCBIfam" id="NF010112">
    <property type="entry name" value="PRK13585.1"/>
    <property type="match status" value="1"/>
</dbReference>
<accession>A0A0W8E5K7</accession>
<dbReference type="EC" id="5.3.1.16" evidence="5"/>
<dbReference type="CDD" id="cd04732">
    <property type="entry name" value="HisA"/>
    <property type="match status" value="1"/>
</dbReference>
<dbReference type="HAMAP" id="MF_01014">
    <property type="entry name" value="HisA"/>
    <property type="match status" value="1"/>
</dbReference>
<dbReference type="InterPro" id="IPR013785">
    <property type="entry name" value="Aldolase_TIM"/>
</dbReference>
<dbReference type="EMBL" id="LNQE01001872">
    <property type="protein sequence ID" value="KUG03681.1"/>
    <property type="molecule type" value="Genomic_DNA"/>
</dbReference>
<keyword evidence="6" id="KW-0963">Cytoplasm</keyword>
<reference evidence="10" key="1">
    <citation type="journal article" date="2015" name="Proc. Natl. Acad. Sci. U.S.A.">
        <title>Networks of energetic and metabolic interactions define dynamics in microbial communities.</title>
        <authorList>
            <person name="Embree M."/>
            <person name="Liu J.K."/>
            <person name="Al-Bassam M.M."/>
            <person name="Zengler K."/>
        </authorList>
    </citation>
    <scope>NUCLEOTIDE SEQUENCE</scope>
</reference>
<dbReference type="NCBIfam" id="TIGR00007">
    <property type="entry name" value="1-(5-phosphoribosyl)-5-[(5-phosphoribosylamino)methylideneamino]imidazole-4-carboxamide isomerase"/>
    <property type="match status" value="1"/>
</dbReference>
<evidence type="ECO:0000256" key="5">
    <source>
        <dbReference type="ARBA" id="ARBA00012550"/>
    </source>
</evidence>
<keyword evidence="9 10" id="KW-0413">Isomerase</keyword>
<comment type="subcellular location">
    <subcellularLocation>
        <location evidence="2">Cytoplasm</location>
    </subcellularLocation>
</comment>
<evidence type="ECO:0000256" key="4">
    <source>
        <dbReference type="ARBA" id="ARBA00009667"/>
    </source>
</evidence>
<keyword evidence="7" id="KW-0028">Amino-acid biosynthesis</keyword>
<dbReference type="AlphaFoldDB" id="A0A0W8E5K7"/>
<evidence type="ECO:0000256" key="2">
    <source>
        <dbReference type="ARBA" id="ARBA00004496"/>
    </source>
</evidence>
<protein>
    <recommendedName>
        <fullName evidence="5">1-(5-phosphoribosyl)-5-[(5-phosphoribosylamino)methylideneamino]imidazole-4-carboxamideisomerase</fullName>
        <ecNumber evidence="5">5.3.1.16</ecNumber>
    </recommendedName>
</protein>
<dbReference type="GO" id="GO:0000162">
    <property type="term" value="P:L-tryptophan biosynthetic process"/>
    <property type="evidence" value="ECO:0007669"/>
    <property type="project" value="TreeGrafter"/>
</dbReference>
<dbReference type="SUPFAM" id="SSF51366">
    <property type="entry name" value="Ribulose-phoshate binding barrel"/>
    <property type="match status" value="1"/>
</dbReference>
<gene>
    <name evidence="10" type="ORF">ASZ90_018926</name>
</gene>
<comment type="catalytic activity">
    <reaction evidence="1">
        <text>1-(5-phospho-beta-D-ribosyl)-5-[(5-phospho-beta-D-ribosylamino)methylideneamino]imidazole-4-carboxamide = 5-[(5-phospho-1-deoxy-D-ribulos-1-ylimino)methylamino]-1-(5-phospho-beta-D-ribosyl)imidazole-4-carboxamide</text>
        <dbReference type="Rhea" id="RHEA:15469"/>
        <dbReference type="ChEBI" id="CHEBI:58435"/>
        <dbReference type="ChEBI" id="CHEBI:58525"/>
        <dbReference type="EC" id="5.3.1.16"/>
    </reaction>
</comment>
<evidence type="ECO:0000256" key="6">
    <source>
        <dbReference type="ARBA" id="ARBA00022490"/>
    </source>
</evidence>
<dbReference type="GO" id="GO:0000105">
    <property type="term" value="P:L-histidine biosynthetic process"/>
    <property type="evidence" value="ECO:0007669"/>
    <property type="project" value="UniProtKB-UniPathway"/>
</dbReference>
<dbReference type="InterPro" id="IPR011060">
    <property type="entry name" value="RibuloseP-bd_barrel"/>
</dbReference>
<dbReference type="UniPathway" id="UPA00031">
    <property type="reaction ID" value="UER00009"/>
</dbReference>
<dbReference type="GO" id="GO:0005737">
    <property type="term" value="C:cytoplasm"/>
    <property type="evidence" value="ECO:0007669"/>
    <property type="project" value="UniProtKB-SubCell"/>
</dbReference>
<evidence type="ECO:0000313" key="10">
    <source>
        <dbReference type="EMBL" id="KUG03681.1"/>
    </source>
</evidence>
<dbReference type="InterPro" id="IPR023016">
    <property type="entry name" value="HisA/PriA"/>
</dbReference>
<dbReference type="InterPro" id="IPR006062">
    <property type="entry name" value="His_biosynth"/>
</dbReference>
<comment type="caution">
    <text evidence="10">The sequence shown here is derived from an EMBL/GenBank/DDBJ whole genome shotgun (WGS) entry which is preliminary data.</text>
</comment>
<keyword evidence="8" id="KW-0368">Histidine biosynthesis</keyword>
<organism evidence="10">
    <name type="scientific">hydrocarbon metagenome</name>
    <dbReference type="NCBI Taxonomy" id="938273"/>
    <lineage>
        <taxon>unclassified sequences</taxon>
        <taxon>metagenomes</taxon>
        <taxon>ecological metagenomes</taxon>
    </lineage>
</organism>
<dbReference type="InterPro" id="IPR006063">
    <property type="entry name" value="HisA_bact_arch"/>
</dbReference>